<dbReference type="Proteomes" id="UP001165962">
    <property type="component" value="Unassembled WGS sequence"/>
</dbReference>
<dbReference type="Gene3D" id="3.20.20.80">
    <property type="entry name" value="Glycosidases"/>
    <property type="match status" value="1"/>
</dbReference>
<dbReference type="InterPro" id="IPR015020">
    <property type="entry name" value="Rv2525c-like_Glyco_Hydro-like"/>
</dbReference>
<dbReference type="EMBL" id="JAAOIW010000001">
    <property type="protein sequence ID" value="NHN28600.1"/>
    <property type="molecule type" value="Genomic_DNA"/>
</dbReference>
<organism evidence="2 3">
    <name type="scientific">Paenibacillus agricola</name>
    <dbReference type="NCBI Taxonomy" id="2716264"/>
    <lineage>
        <taxon>Bacteria</taxon>
        <taxon>Bacillati</taxon>
        <taxon>Bacillota</taxon>
        <taxon>Bacilli</taxon>
        <taxon>Bacillales</taxon>
        <taxon>Paenibacillaceae</taxon>
        <taxon>Paenibacillus</taxon>
    </lineage>
</organism>
<sequence>MTLGIDCATPLTAATAAAFRIGGYSFVGRYLVPSGWKSLSKEEAETISAAGLNIISVFETTANRSLAGREGGLSDGALALKLAMDRGQPVGSTIYFAVDFDAVAAQFNVIADYIAAANEATPGYSTGVYGSYAVVEEMSRRGVCSHFWQTYAWSRGKKSDLMNIYQYQNDIVVNGIGVDLNEGYGNEGWWHIEAAEPIGNEGDESNMPMKLEPWQWDMLYKVMGTAYNADQLDWDWMQKIVDQALTTSELVFLNTVLDGRVDRQIEL</sequence>
<dbReference type="SUPFAM" id="SSF51445">
    <property type="entry name" value="(Trans)glycosidases"/>
    <property type="match status" value="1"/>
</dbReference>
<evidence type="ECO:0000313" key="2">
    <source>
        <dbReference type="EMBL" id="NHN28600.1"/>
    </source>
</evidence>
<keyword evidence="3" id="KW-1185">Reference proteome</keyword>
<dbReference type="Pfam" id="PF08924">
    <property type="entry name" value="Rv2525c_GlyHyd-like"/>
    <property type="match status" value="1"/>
</dbReference>
<feature type="domain" description="Rv2525c-like glycoside hydrolase-like" evidence="1">
    <location>
        <begin position="18"/>
        <end position="180"/>
    </location>
</feature>
<accession>A0ABX0IZF3</accession>
<evidence type="ECO:0000259" key="1">
    <source>
        <dbReference type="Pfam" id="PF08924"/>
    </source>
</evidence>
<comment type="caution">
    <text evidence="2">The sequence shown here is derived from an EMBL/GenBank/DDBJ whole genome shotgun (WGS) entry which is preliminary data.</text>
</comment>
<name>A0ABX0IZF3_9BACL</name>
<protein>
    <submittedName>
        <fullName evidence="2">DUF1906 domain-containing protein</fullName>
    </submittedName>
</protein>
<dbReference type="RefSeq" id="WP_166145381.1">
    <property type="nucleotide sequence ID" value="NZ_JAAOIW010000001.1"/>
</dbReference>
<gene>
    <name evidence="2" type="ORF">G9U52_02010</name>
</gene>
<dbReference type="InterPro" id="IPR017853">
    <property type="entry name" value="GH"/>
</dbReference>
<reference evidence="2" key="1">
    <citation type="submission" date="2020-03" db="EMBL/GenBank/DDBJ databases">
        <title>Draft sequencing of Paenibacilllus sp. S3N08.</title>
        <authorList>
            <person name="Kim D.-U."/>
        </authorList>
    </citation>
    <scope>NUCLEOTIDE SEQUENCE</scope>
    <source>
        <strain evidence="2">S3N08</strain>
    </source>
</reference>
<evidence type="ECO:0000313" key="3">
    <source>
        <dbReference type="Proteomes" id="UP001165962"/>
    </source>
</evidence>
<proteinExistence type="predicted"/>